<proteinExistence type="predicted"/>
<dbReference type="AlphaFoldDB" id="A0A414DFM7"/>
<dbReference type="Proteomes" id="UP000284472">
    <property type="component" value="Unassembled WGS sequence"/>
</dbReference>
<protein>
    <recommendedName>
        <fullName evidence="3">Phage baseplate protein</fullName>
    </recommendedName>
</protein>
<evidence type="ECO:0000313" key="1">
    <source>
        <dbReference type="EMBL" id="RHD09428.1"/>
    </source>
</evidence>
<organism evidence="1 2">
    <name type="scientific">Mediterraneibacter gnavus</name>
    <name type="common">Ruminococcus gnavus</name>
    <dbReference type="NCBI Taxonomy" id="33038"/>
    <lineage>
        <taxon>Bacteria</taxon>
        <taxon>Bacillati</taxon>
        <taxon>Bacillota</taxon>
        <taxon>Clostridia</taxon>
        <taxon>Lachnospirales</taxon>
        <taxon>Lachnospiraceae</taxon>
        <taxon>Mediterraneibacter</taxon>
    </lineage>
</organism>
<reference evidence="1 2" key="1">
    <citation type="submission" date="2018-08" db="EMBL/GenBank/DDBJ databases">
        <title>A genome reference for cultivated species of the human gut microbiota.</title>
        <authorList>
            <person name="Zou Y."/>
            <person name="Xue W."/>
            <person name="Luo G."/>
        </authorList>
    </citation>
    <scope>NUCLEOTIDE SEQUENCE [LARGE SCALE GENOMIC DNA]</scope>
    <source>
        <strain evidence="1 2">AM32-6</strain>
    </source>
</reference>
<accession>A0A414DFM7</accession>
<gene>
    <name evidence="1" type="ORF">DW812_01370</name>
</gene>
<comment type="caution">
    <text evidence="1">The sequence shown here is derived from an EMBL/GenBank/DDBJ whole genome shotgun (WGS) entry which is preliminary data.</text>
</comment>
<evidence type="ECO:0000313" key="2">
    <source>
        <dbReference type="Proteomes" id="UP000284472"/>
    </source>
</evidence>
<dbReference type="Gene3D" id="2.40.50.230">
    <property type="entry name" value="Gp5 N-terminal domain"/>
    <property type="match status" value="1"/>
</dbReference>
<dbReference type="InterPro" id="IPR037026">
    <property type="entry name" value="Vgr_OB-fold_dom_sf"/>
</dbReference>
<sequence length="132" mass="14334">MAEKNIRIGRVSSIDYGSGMISVTYPDLDDSVTDDLPVFSMGDEYKMPPVGAEVLVLHLSNGCAAGVVMGRYWNEANKPSVSGKGVFRKELGEKKGEAYIQYKDGNMTLKDGSGITTLGSILRRLSKLEARL</sequence>
<evidence type="ECO:0008006" key="3">
    <source>
        <dbReference type="Google" id="ProtNLM"/>
    </source>
</evidence>
<dbReference type="RefSeq" id="WP_118043625.1">
    <property type="nucleotide sequence ID" value="NZ_QSIR01000001.1"/>
</dbReference>
<name>A0A414DFM7_MEDGN</name>
<dbReference type="EMBL" id="QSIR01000001">
    <property type="protein sequence ID" value="RHD09428.1"/>
    <property type="molecule type" value="Genomic_DNA"/>
</dbReference>